<keyword evidence="6" id="KW-0862">Zinc</keyword>
<evidence type="ECO:0000256" key="8">
    <source>
        <dbReference type="ARBA" id="ARBA00048968"/>
    </source>
</evidence>
<evidence type="ECO:0000256" key="2">
    <source>
        <dbReference type="ARBA" id="ARBA00007353"/>
    </source>
</evidence>
<keyword evidence="5" id="KW-0378">Hydrolase</keyword>
<accession>A0A8B6FA52</accession>
<evidence type="ECO:0000256" key="7">
    <source>
        <dbReference type="ARBA" id="ARBA00047989"/>
    </source>
</evidence>
<dbReference type="SUPFAM" id="SSF64438">
    <property type="entry name" value="CNF1/YfiH-like putative cysteine hydrolases"/>
    <property type="match status" value="1"/>
</dbReference>
<name>A0A8B6FA52_MYTGA</name>
<comment type="catalytic activity">
    <reaction evidence="7">
        <text>adenosine + H2O + H(+) = inosine + NH4(+)</text>
        <dbReference type="Rhea" id="RHEA:24408"/>
        <dbReference type="ChEBI" id="CHEBI:15377"/>
        <dbReference type="ChEBI" id="CHEBI:15378"/>
        <dbReference type="ChEBI" id="CHEBI:16335"/>
        <dbReference type="ChEBI" id="CHEBI:17596"/>
        <dbReference type="ChEBI" id="CHEBI:28938"/>
        <dbReference type="EC" id="3.5.4.4"/>
    </reaction>
    <physiologicalReaction direction="left-to-right" evidence="7">
        <dbReference type="Rhea" id="RHEA:24409"/>
    </physiologicalReaction>
</comment>
<dbReference type="Gene3D" id="3.60.140.10">
    <property type="entry name" value="CNF1/YfiH-like putative cysteine hydrolases"/>
    <property type="match status" value="1"/>
</dbReference>
<comment type="similarity">
    <text evidence="2">Belongs to the purine nucleoside phosphorylase YfiH/LACC1 family.</text>
</comment>
<dbReference type="EMBL" id="UYJE01006573">
    <property type="protein sequence ID" value="VDI47126.1"/>
    <property type="molecule type" value="Genomic_DNA"/>
</dbReference>
<dbReference type="InterPro" id="IPR003730">
    <property type="entry name" value="Cu_polyphenol_OxRdtase"/>
</dbReference>
<dbReference type="InterPro" id="IPR038371">
    <property type="entry name" value="Cu_polyphenol_OxRdtase_sf"/>
</dbReference>
<dbReference type="GO" id="GO:0016787">
    <property type="term" value="F:hydrolase activity"/>
    <property type="evidence" value="ECO:0007669"/>
    <property type="project" value="UniProtKB-KW"/>
</dbReference>
<evidence type="ECO:0000256" key="1">
    <source>
        <dbReference type="ARBA" id="ARBA00000553"/>
    </source>
</evidence>
<keyword evidence="11" id="KW-1185">Reference proteome</keyword>
<reference evidence="10" key="1">
    <citation type="submission" date="2018-11" db="EMBL/GenBank/DDBJ databases">
        <authorList>
            <person name="Alioto T."/>
            <person name="Alioto T."/>
        </authorList>
    </citation>
    <scope>NUCLEOTIDE SEQUENCE</scope>
</reference>
<evidence type="ECO:0000256" key="5">
    <source>
        <dbReference type="ARBA" id="ARBA00022801"/>
    </source>
</evidence>
<evidence type="ECO:0000313" key="11">
    <source>
        <dbReference type="Proteomes" id="UP000596742"/>
    </source>
</evidence>
<dbReference type="CDD" id="cd16833">
    <property type="entry name" value="YfiH"/>
    <property type="match status" value="1"/>
</dbReference>
<comment type="catalytic activity">
    <reaction evidence="9">
        <text>S-methyl-5'-thioadenosine + phosphate = 5-(methylsulfanyl)-alpha-D-ribose 1-phosphate + adenine</text>
        <dbReference type="Rhea" id="RHEA:11852"/>
        <dbReference type="ChEBI" id="CHEBI:16708"/>
        <dbReference type="ChEBI" id="CHEBI:17509"/>
        <dbReference type="ChEBI" id="CHEBI:43474"/>
        <dbReference type="ChEBI" id="CHEBI:58533"/>
        <dbReference type="EC" id="2.4.2.28"/>
    </reaction>
    <physiologicalReaction direction="left-to-right" evidence="9">
        <dbReference type="Rhea" id="RHEA:11853"/>
    </physiologicalReaction>
</comment>
<gene>
    <name evidence="10" type="ORF">MGAL_10B087078</name>
</gene>
<keyword evidence="3" id="KW-0808">Transferase</keyword>
<comment type="catalytic activity">
    <reaction evidence="8">
        <text>adenosine + phosphate = alpha-D-ribose 1-phosphate + adenine</text>
        <dbReference type="Rhea" id="RHEA:27642"/>
        <dbReference type="ChEBI" id="CHEBI:16335"/>
        <dbReference type="ChEBI" id="CHEBI:16708"/>
        <dbReference type="ChEBI" id="CHEBI:43474"/>
        <dbReference type="ChEBI" id="CHEBI:57720"/>
        <dbReference type="EC" id="2.4.2.1"/>
    </reaction>
    <physiologicalReaction direction="left-to-right" evidence="8">
        <dbReference type="Rhea" id="RHEA:27643"/>
    </physiologicalReaction>
</comment>
<evidence type="ECO:0000313" key="10">
    <source>
        <dbReference type="EMBL" id="VDI47126.1"/>
    </source>
</evidence>
<comment type="caution">
    <text evidence="10">The sequence shown here is derived from an EMBL/GenBank/DDBJ whole genome shotgun (WGS) entry which is preliminary data.</text>
</comment>
<evidence type="ECO:0000256" key="9">
    <source>
        <dbReference type="ARBA" id="ARBA00049893"/>
    </source>
</evidence>
<organism evidence="10 11">
    <name type="scientific">Mytilus galloprovincialis</name>
    <name type="common">Mediterranean mussel</name>
    <dbReference type="NCBI Taxonomy" id="29158"/>
    <lineage>
        <taxon>Eukaryota</taxon>
        <taxon>Metazoa</taxon>
        <taxon>Spiralia</taxon>
        <taxon>Lophotrochozoa</taxon>
        <taxon>Mollusca</taxon>
        <taxon>Bivalvia</taxon>
        <taxon>Autobranchia</taxon>
        <taxon>Pteriomorphia</taxon>
        <taxon>Mytilida</taxon>
        <taxon>Mytiloidea</taxon>
        <taxon>Mytilidae</taxon>
        <taxon>Mytilinae</taxon>
        <taxon>Mytilus</taxon>
    </lineage>
</organism>
<keyword evidence="4" id="KW-0479">Metal-binding</keyword>
<proteinExistence type="inferred from homology"/>
<dbReference type="GO" id="GO:0005507">
    <property type="term" value="F:copper ion binding"/>
    <property type="evidence" value="ECO:0007669"/>
    <property type="project" value="TreeGrafter"/>
</dbReference>
<dbReference type="GO" id="GO:0017061">
    <property type="term" value="F:S-methyl-5-thioadenosine phosphorylase activity"/>
    <property type="evidence" value="ECO:0007669"/>
    <property type="project" value="UniProtKB-EC"/>
</dbReference>
<evidence type="ECO:0000256" key="4">
    <source>
        <dbReference type="ARBA" id="ARBA00022723"/>
    </source>
</evidence>
<protein>
    <submittedName>
        <fullName evidence="10">Laccase domain-containing protein</fullName>
    </submittedName>
</protein>
<dbReference type="PANTHER" id="PTHR30616">
    <property type="entry name" value="UNCHARACTERIZED PROTEIN YFIH"/>
    <property type="match status" value="1"/>
</dbReference>
<evidence type="ECO:0000256" key="3">
    <source>
        <dbReference type="ARBA" id="ARBA00022679"/>
    </source>
</evidence>
<dbReference type="Proteomes" id="UP000596742">
    <property type="component" value="Unassembled WGS sequence"/>
</dbReference>
<evidence type="ECO:0000256" key="6">
    <source>
        <dbReference type="ARBA" id="ARBA00022833"/>
    </source>
</evidence>
<sequence>MDKNTVLIDTFDGYKIDNVDELIDSTDDLLLIQNSKDNNTEQNSRFTVIKDSSRLGAFYQVKIRMDSNMYSDITILCSKAKANLWFTICKEILSTAYKWEIKTGNEYVPIYDESYYTEIQAFVSSYQTKDEVEILKSNIIDDKFIHGFSTRKGGLSTAKGVSSLNMTAANIKRDTEMIGRENIRRLGMKAGFNPKSFLRARAVHGNTVYVVGKEEPKDGYDCIISNQKDITVAAPGADCVTMIFADHETPAFGACHSGWKGTLAKACIETVKKMQDEYGSKLENIRVALGPSIGPCCLEFAEEDAALFKSINENSIIRKEGKAKPFIDLHLVNRTLLETHGIKPSNIDDKSATLCTSCHPELFFSYRRDGIPFGNQVGFIALK</sequence>
<dbReference type="Pfam" id="PF02578">
    <property type="entry name" value="Cu-oxidase_4"/>
    <property type="match status" value="1"/>
</dbReference>
<dbReference type="PANTHER" id="PTHR30616:SF2">
    <property type="entry name" value="PURINE NUCLEOSIDE PHOSPHORYLASE LACC1"/>
    <property type="match status" value="1"/>
</dbReference>
<dbReference type="InterPro" id="IPR011324">
    <property type="entry name" value="Cytotoxic_necrot_fac-like_cat"/>
</dbReference>
<comment type="catalytic activity">
    <reaction evidence="1">
        <text>inosine + phosphate = alpha-D-ribose 1-phosphate + hypoxanthine</text>
        <dbReference type="Rhea" id="RHEA:27646"/>
        <dbReference type="ChEBI" id="CHEBI:17368"/>
        <dbReference type="ChEBI" id="CHEBI:17596"/>
        <dbReference type="ChEBI" id="CHEBI:43474"/>
        <dbReference type="ChEBI" id="CHEBI:57720"/>
        <dbReference type="EC" id="2.4.2.1"/>
    </reaction>
    <physiologicalReaction direction="left-to-right" evidence="1">
        <dbReference type="Rhea" id="RHEA:27647"/>
    </physiologicalReaction>
</comment>
<dbReference type="AlphaFoldDB" id="A0A8B6FA52"/>